<feature type="compositionally biased region" description="Low complexity" evidence="8">
    <location>
        <begin position="238"/>
        <end position="248"/>
    </location>
</feature>
<comment type="subcellular location">
    <subcellularLocation>
        <location evidence="1">Cell membrane</location>
        <topology evidence="1">Multi-pass membrane protein</topology>
    </subcellularLocation>
</comment>
<sequence>MRSLNRTILRDAFAIAVATGAVAISFGAIAAGSGLPPWSVVVMSVFIFAGGAQFMAVGLLAAGNPLAALLGGLLINARHLPFGLVVSDAIGTRWWQRLLGSHLVIDESVAFALARTDPRERREAFWATGAMLFVCWNLGTVAGIALGTAVGDPAVLGLDAAFPAGLIALILPSLTDRATREVTLTGAALAVLTTPFLPAGLPVLLSLAGLLTLLLPRRRTPSPGIATGATGDSASNITGPGTTDTAAGRAGGVGRAGAAHAGDAGERPENGRRSGRTEEATC</sequence>
<evidence type="ECO:0000256" key="1">
    <source>
        <dbReference type="ARBA" id="ARBA00004651"/>
    </source>
</evidence>
<evidence type="ECO:0000256" key="8">
    <source>
        <dbReference type="SAM" id="MobiDB-lite"/>
    </source>
</evidence>
<feature type="compositionally biased region" description="Basic and acidic residues" evidence="8">
    <location>
        <begin position="263"/>
        <end position="282"/>
    </location>
</feature>
<feature type="transmembrane region" description="Helical" evidence="9">
    <location>
        <begin position="38"/>
        <end position="62"/>
    </location>
</feature>
<comment type="similarity">
    <text evidence="2">Belongs to the AzlC family.</text>
</comment>
<comment type="caution">
    <text evidence="10">The sequence shown here is derived from an EMBL/GenBank/DDBJ whole genome shotgun (WGS) entry which is preliminary data.</text>
</comment>
<dbReference type="RefSeq" id="WP_307238950.1">
    <property type="nucleotide sequence ID" value="NZ_JAUSUZ010000001.1"/>
</dbReference>
<keyword evidence="6 9" id="KW-1133">Transmembrane helix</keyword>
<keyword evidence="11" id="KW-1185">Reference proteome</keyword>
<keyword evidence="4" id="KW-1003">Cell membrane</keyword>
<evidence type="ECO:0000256" key="5">
    <source>
        <dbReference type="ARBA" id="ARBA00022692"/>
    </source>
</evidence>
<evidence type="ECO:0000256" key="7">
    <source>
        <dbReference type="ARBA" id="ARBA00023136"/>
    </source>
</evidence>
<evidence type="ECO:0000313" key="11">
    <source>
        <dbReference type="Proteomes" id="UP001240236"/>
    </source>
</evidence>
<dbReference type="Pfam" id="PF03591">
    <property type="entry name" value="AzlC"/>
    <property type="match status" value="1"/>
</dbReference>
<dbReference type="Proteomes" id="UP001240236">
    <property type="component" value="Unassembled WGS sequence"/>
</dbReference>
<dbReference type="InterPro" id="IPR011606">
    <property type="entry name" value="Brnchd-chn_aa_trnsp_permease"/>
</dbReference>
<keyword evidence="5 9" id="KW-0812">Transmembrane</keyword>
<dbReference type="GO" id="GO:1903785">
    <property type="term" value="P:L-valine transmembrane transport"/>
    <property type="evidence" value="ECO:0007669"/>
    <property type="project" value="TreeGrafter"/>
</dbReference>
<name>A0AAE4AWH7_9ACTN</name>
<evidence type="ECO:0000256" key="3">
    <source>
        <dbReference type="ARBA" id="ARBA00022448"/>
    </source>
</evidence>
<feature type="transmembrane region" description="Helical" evidence="9">
    <location>
        <begin position="12"/>
        <end position="32"/>
    </location>
</feature>
<proteinExistence type="inferred from homology"/>
<evidence type="ECO:0000256" key="2">
    <source>
        <dbReference type="ARBA" id="ARBA00010735"/>
    </source>
</evidence>
<feature type="transmembrane region" description="Helical" evidence="9">
    <location>
        <begin position="186"/>
        <end position="215"/>
    </location>
</feature>
<reference evidence="10 11" key="1">
    <citation type="submission" date="2023-07" db="EMBL/GenBank/DDBJ databases">
        <title>Sequencing the genomes of 1000 actinobacteria strains.</title>
        <authorList>
            <person name="Klenk H.-P."/>
        </authorList>
    </citation>
    <scope>NUCLEOTIDE SEQUENCE [LARGE SCALE GENOMIC DNA]</scope>
    <source>
        <strain evidence="10 11">DSM 44709</strain>
    </source>
</reference>
<feature type="transmembrane region" description="Helical" evidence="9">
    <location>
        <begin position="154"/>
        <end position="174"/>
    </location>
</feature>
<evidence type="ECO:0000256" key="9">
    <source>
        <dbReference type="SAM" id="Phobius"/>
    </source>
</evidence>
<dbReference type="AlphaFoldDB" id="A0AAE4AWH7"/>
<keyword evidence="7 9" id="KW-0472">Membrane</keyword>
<keyword evidence="3" id="KW-0813">Transport</keyword>
<organism evidence="10 11">
    <name type="scientific">Catenuloplanes indicus</name>
    <dbReference type="NCBI Taxonomy" id="137267"/>
    <lineage>
        <taxon>Bacteria</taxon>
        <taxon>Bacillati</taxon>
        <taxon>Actinomycetota</taxon>
        <taxon>Actinomycetes</taxon>
        <taxon>Micromonosporales</taxon>
        <taxon>Micromonosporaceae</taxon>
        <taxon>Catenuloplanes</taxon>
    </lineage>
</organism>
<accession>A0AAE4AWH7</accession>
<feature type="transmembrane region" description="Helical" evidence="9">
    <location>
        <begin position="124"/>
        <end position="148"/>
    </location>
</feature>
<gene>
    <name evidence="10" type="ORF">J2S42_002639</name>
</gene>
<protein>
    <submittedName>
        <fullName evidence="10">4-azaleucine resistance transporter AzlC</fullName>
    </submittedName>
</protein>
<dbReference type="GO" id="GO:0005886">
    <property type="term" value="C:plasma membrane"/>
    <property type="evidence" value="ECO:0007669"/>
    <property type="project" value="UniProtKB-SubCell"/>
</dbReference>
<dbReference type="PANTHER" id="PTHR34979">
    <property type="entry name" value="INNER MEMBRANE PROTEIN YGAZ"/>
    <property type="match status" value="1"/>
</dbReference>
<dbReference type="EMBL" id="JAUSUZ010000001">
    <property type="protein sequence ID" value="MDQ0365970.1"/>
    <property type="molecule type" value="Genomic_DNA"/>
</dbReference>
<dbReference type="PANTHER" id="PTHR34979:SF1">
    <property type="entry name" value="INNER MEMBRANE PROTEIN YGAZ"/>
    <property type="match status" value="1"/>
</dbReference>
<evidence type="ECO:0000313" key="10">
    <source>
        <dbReference type="EMBL" id="MDQ0365970.1"/>
    </source>
</evidence>
<evidence type="ECO:0000256" key="6">
    <source>
        <dbReference type="ARBA" id="ARBA00022989"/>
    </source>
</evidence>
<evidence type="ECO:0000256" key="4">
    <source>
        <dbReference type="ARBA" id="ARBA00022475"/>
    </source>
</evidence>
<feature type="region of interest" description="Disordered" evidence="8">
    <location>
        <begin position="224"/>
        <end position="282"/>
    </location>
</feature>